<dbReference type="Proteomes" id="UP000198606">
    <property type="component" value="Unassembled WGS sequence"/>
</dbReference>
<dbReference type="InterPro" id="IPR046507">
    <property type="entry name" value="DUF6685"/>
</dbReference>
<protein>
    <submittedName>
        <fullName evidence="1">Uncharacterized protein</fullName>
    </submittedName>
</protein>
<dbReference type="STRING" id="29435.SAMN05216588_104249"/>
<name>A0A1G8C2Y5_9GAMM</name>
<organism evidence="1 2">
    <name type="scientific">Phytopseudomonas flavescens</name>
    <dbReference type="NCBI Taxonomy" id="29435"/>
    <lineage>
        <taxon>Bacteria</taxon>
        <taxon>Pseudomonadati</taxon>
        <taxon>Pseudomonadota</taxon>
        <taxon>Gammaproteobacteria</taxon>
        <taxon>Pseudomonadales</taxon>
        <taxon>Pseudomonadaceae</taxon>
        <taxon>Phytopseudomonas</taxon>
    </lineage>
</organism>
<reference evidence="1 2" key="1">
    <citation type="submission" date="2016-10" db="EMBL/GenBank/DDBJ databases">
        <authorList>
            <person name="de Groot N.N."/>
        </authorList>
    </citation>
    <scope>NUCLEOTIDE SEQUENCE [LARGE SCALE GENOMIC DNA]</scope>
    <source>
        <strain evidence="1 2">LMG 18387</strain>
    </source>
</reference>
<accession>A0A1G8C2Y5</accession>
<evidence type="ECO:0000313" key="2">
    <source>
        <dbReference type="Proteomes" id="UP000198606"/>
    </source>
</evidence>
<evidence type="ECO:0000313" key="1">
    <source>
        <dbReference type="EMBL" id="SDH39755.1"/>
    </source>
</evidence>
<dbReference type="AlphaFoldDB" id="A0A1G8C2Y5"/>
<gene>
    <name evidence="1" type="ORF">SAMN05216588_104249</name>
</gene>
<dbReference type="Pfam" id="PF20390">
    <property type="entry name" value="DUF6685"/>
    <property type="match status" value="1"/>
</dbReference>
<dbReference type="EMBL" id="FNDG01000004">
    <property type="protein sequence ID" value="SDH39755.1"/>
    <property type="molecule type" value="Genomic_DNA"/>
</dbReference>
<dbReference type="RefSeq" id="WP_084304090.1">
    <property type="nucleotide sequence ID" value="NZ_FNDG01000004.1"/>
</dbReference>
<proteinExistence type="predicted"/>
<sequence>MSLPEQPSPLASRLAALAQRVGLLGRGGKPIFERASRLRLPFAAIPGFADSICWLGGPPLHRLKKLPRNALSGPVQEDKADAHAALTNLVEVVHRQIDQLDLRRVDSLVQCDERHASFEDYAASATCRKIRIISYRDFLKTLGQALPGFPAQRLDLWQAQWRGERLFWAGESHPAAFASAVAYARLRGLEIGLPADITHYRISENGLRDLQRRYHALAMPCAAWSDATFMQLLMDHDVPYARLSLLRTPGSPEFLLLPKHSPQACALGEGLCQAGAPDMLRYVRELG</sequence>